<evidence type="ECO:0000313" key="1">
    <source>
        <dbReference type="EMBL" id="WAQ95047.1"/>
    </source>
</evidence>
<evidence type="ECO:0000313" key="2">
    <source>
        <dbReference type="Proteomes" id="UP001164746"/>
    </source>
</evidence>
<proteinExistence type="predicted"/>
<dbReference type="EMBL" id="CP111012">
    <property type="protein sequence ID" value="WAQ95047.1"/>
    <property type="molecule type" value="Genomic_DNA"/>
</dbReference>
<name>A0ABY7DBK4_MYAAR</name>
<dbReference type="Proteomes" id="UP001164746">
    <property type="component" value="Chromosome 1"/>
</dbReference>
<keyword evidence="2" id="KW-1185">Reference proteome</keyword>
<accession>A0ABY7DBK4</accession>
<protein>
    <submittedName>
        <fullName evidence="1">Uncharacterized protein</fullName>
    </submittedName>
</protein>
<sequence length="394" mass="44909">MFETDQPFSFSLVVYKIALVMDPKVKLRQNGPLSTLTDVELDNMIMSAEVFGRLVSMMIRMGHSVNCKLDRCSIEPEEDARQEEVDMENQPVFQMMTQSASPEYTTDVTLRNVTMSAGVFRRVVNMVIQSGHPVNWELWFCSIEHKEDARHMTMKNQPTLQMVAPDLASLDYSTHITLRSMTMSAGVFRRLVSMVVRSGHSVNCELWFCTIEPEEDERQLQVDMENQHALQMGALQPASPGFTTHISLSWMTISTGVFRRLISMLVQSRHSINCTFRVCKITTEEDVRQLEGEMKNKSALQVVVPQSALPEYTTSIKTDGVTMSAETFRCLLSIVIHSGHSVDCQLQNCKIEPEADVKQLLEEMENQPALKVTELIDDKVSDFKKWHIEFKINE</sequence>
<gene>
    <name evidence="1" type="ORF">MAR_007518</name>
</gene>
<organism evidence="1 2">
    <name type="scientific">Mya arenaria</name>
    <name type="common">Soft-shell clam</name>
    <dbReference type="NCBI Taxonomy" id="6604"/>
    <lineage>
        <taxon>Eukaryota</taxon>
        <taxon>Metazoa</taxon>
        <taxon>Spiralia</taxon>
        <taxon>Lophotrochozoa</taxon>
        <taxon>Mollusca</taxon>
        <taxon>Bivalvia</taxon>
        <taxon>Autobranchia</taxon>
        <taxon>Heteroconchia</taxon>
        <taxon>Euheterodonta</taxon>
        <taxon>Imparidentia</taxon>
        <taxon>Neoheterodontei</taxon>
        <taxon>Myida</taxon>
        <taxon>Myoidea</taxon>
        <taxon>Myidae</taxon>
        <taxon>Mya</taxon>
    </lineage>
</organism>
<reference evidence="1" key="1">
    <citation type="submission" date="2022-11" db="EMBL/GenBank/DDBJ databases">
        <title>Centuries of genome instability and evolution in soft-shell clam transmissible cancer (bioRxiv).</title>
        <authorList>
            <person name="Hart S.F.M."/>
            <person name="Yonemitsu M.A."/>
            <person name="Giersch R.M."/>
            <person name="Beal B.F."/>
            <person name="Arriagada G."/>
            <person name="Davis B.W."/>
            <person name="Ostrander E.A."/>
            <person name="Goff S.P."/>
            <person name="Metzger M.J."/>
        </authorList>
    </citation>
    <scope>NUCLEOTIDE SEQUENCE</scope>
    <source>
        <strain evidence="1">MELC-2E11</strain>
        <tissue evidence="1">Siphon/mantle</tissue>
    </source>
</reference>